<dbReference type="InterPro" id="IPR023828">
    <property type="entry name" value="Peptidase_S8_Ser-AS"/>
</dbReference>
<accession>A0ABY9T2Z1</accession>
<feature type="domain" description="BIG2" evidence="10">
    <location>
        <begin position="589"/>
        <end position="670"/>
    </location>
</feature>
<evidence type="ECO:0000256" key="1">
    <source>
        <dbReference type="ARBA" id="ARBA00004613"/>
    </source>
</evidence>
<dbReference type="SUPFAM" id="SSF52743">
    <property type="entry name" value="Subtilisin-like"/>
    <property type="match status" value="1"/>
</dbReference>
<keyword evidence="3" id="KW-0964">Secreted</keyword>
<evidence type="ECO:0000256" key="6">
    <source>
        <dbReference type="ARBA" id="ARBA00022825"/>
    </source>
</evidence>
<dbReference type="PRINTS" id="PR00723">
    <property type="entry name" value="SUBTILISIN"/>
</dbReference>
<evidence type="ECO:0000256" key="4">
    <source>
        <dbReference type="ARBA" id="ARBA00022670"/>
    </source>
</evidence>
<evidence type="ECO:0000256" key="3">
    <source>
        <dbReference type="ARBA" id="ARBA00022525"/>
    </source>
</evidence>
<keyword evidence="6 7" id="KW-0720">Serine protease</keyword>
<dbReference type="InterPro" id="IPR050131">
    <property type="entry name" value="Peptidase_S8_subtilisin-like"/>
</dbReference>
<feature type="active site" description="Charge relay system" evidence="7">
    <location>
        <position position="158"/>
    </location>
</feature>
<keyword evidence="5 7" id="KW-0378">Hydrolase</keyword>
<evidence type="ECO:0000259" key="10">
    <source>
        <dbReference type="SMART" id="SM00635"/>
    </source>
</evidence>
<comment type="similarity">
    <text evidence="2 7 8">Belongs to the peptidase S8 family.</text>
</comment>
<feature type="chain" id="PRO_5046920470" evidence="9">
    <location>
        <begin position="27"/>
        <end position="678"/>
    </location>
</feature>
<dbReference type="PANTHER" id="PTHR43806:SF11">
    <property type="entry name" value="CEREVISIN-RELATED"/>
    <property type="match status" value="1"/>
</dbReference>
<dbReference type="Pfam" id="PF00082">
    <property type="entry name" value="Peptidase_S8"/>
    <property type="match status" value="1"/>
</dbReference>
<dbReference type="SUPFAM" id="SSF49373">
    <property type="entry name" value="Invasin/intimin cell-adhesion fragments"/>
    <property type="match status" value="2"/>
</dbReference>
<evidence type="ECO:0000256" key="5">
    <source>
        <dbReference type="ARBA" id="ARBA00022801"/>
    </source>
</evidence>
<dbReference type="InterPro" id="IPR022398">
    <property type="entry name" value="Peptidase_S8_His-AS"/>
</dbReference>
<keyword evidence="9" id="KW-0732">Signal</keyword>
<keyword evidence="4 7" id="KW-0645">Protease</keyword>
<dbReference type="Gene3D" id="2.60.40.1080">
    <property type="match status" value="3"/>
</dbReference>
<organism evidence="11 12">
    <name type="scientific">Brevibacillus brevis</name>
    <name type="common">Bacillus brevis</name>
    <dbReference type="NCBI Taxonomy" id="1393"/>
    <lineage>
        <taxon>Bacteria</taxon>
        <taxon>Bacillati</taxon>
        <taxon>Bacillota</taxon>
        <taxon>Bacilli</taxon>
        <taxon>Bacillales</taxon>
        <taxon>Paenibacillaceae</taxon>
        <taxon>Brevibacillus</taxon>
    </lineage>
</organism>
<dbReference type="SMART" id="SM00635">
    <property type="entry name" value="BID_2"/>
    <property type="match status" value="3"/>
</dbReference>
<feature type="active site" description="Charge relay system" evidence="7">
    <location>
        <position position="193"/>
    </location>
</feature>
<dbReference type="EMBL" id="CP134050">
    <property type="protein sequence ID" value="WNC14482.1"/>
    <property type="molecule type" value="Genomic_DNA"/>
</dbReference>
<dbReference type="Proteomes" id="UP001256827">
    <property type="component" value="Chromosome"/>
</dbReference>
<dbReference type="Gene3D" id="3.30.70.80">
    <property type="entry name" value="Peptidase S8 propeptide/proteinase inhibitor I9"/>
    <property type="match status" value="1"/>
</dbReference>
<reference evidence="11 12" key="1">
    <citation type="submission" date="2023-09" db="EMBL/GenBank/DDBJ databases">
        <title>Complete Genome and Methylome dissection of Bacillus brevis NEB573 original source of BbsI restriction endonuclease.</title>
        <authorList>
            <person name="Fomenkov A."/>
            <person name="Roberts R.D."/>
        </authorList>
    </citation>
    <scope>NUCLEOTIDE SEQUENCE [LARGE SCALE GENOMIC DNA]</scope>
    <source>
        <strain evidence="11 12">NEB573</strain>
    </source>
</reference>
<dbReference type="InterPro" id="IPR008964">
    <property type="entry name" value="Invasin/intimin_cell_adhesion"/>
</dbReference>
<evidence type="ECO:0000256" key="9">
    <source>
        <dbReference type="SAM" id="SignalP"/>
    </source>
</evidence>
<dbReference type="InterPro" id="IPR023827">
    <property type="entry name" value="Peptidase_S8_Asp-AS"/>
</dbReference>
<dbReference type="PROSITE" id="PS00137">
    <property type="entry name" value="SUBTILASE_HIS"/>
    <property type="match status" value="1"/>
</dbReference>
<dbReference type="PROSITE" id="PS51892">
    <property type="entry name" value="SUBTILASE"/>
    <property type="match status" value="1"/>
</dbReference>
<evidence type="ECO:0000256" key="2">
    <source>
        <dbReference type="ARBA" id="ARBA00011073"/>
    </source>
</evidence>
<sequence length="678" mass="71036">MRGIPAKTLCGKMLVALAVCSVSLQAGWTVTYAADSDKTAVREQIKKSDTGEYIVKFRKGATKNATMLRAESGGASLSEQGDRHVLLRMNKGAEDKTLESLAADPNVEYIEPNIRMYAADTSIDDEYYPEQWGLDQIQAPAAWDAASGDHDVVVAVLDTGVDYRHPDLAGRVDTKRDYDYVNDDNDARDDEGHGTHVAGIIAAKLDSAGIAGVAGDRNVSILPMKVLNQKGEGDMYNIATAIMDAADLGADVINLSLGGEWDEAVNGKPKLLTEAVQYAMDKGALVVAAAGNDSADVERYVPASISGVVTVSAVDSKRKLASFSNYGSSVDLAAPGVDILSTYPGGRYAFGSGTSQATPFVSGVAALLKASEPDMTVAELTRRLQDTATDLGKIGRDDLYGYGLVNAYQAVGSKKAASPAPVSVKSLKANKSKLSLHPEGTGTITLTASLSDGTKSEVAAADVEWKSKNNKIATVENGIVTAAGFGKTTITASYGGKTVSVPVDITVTRLTAAKTSIALKPGMTYPIELVATYGDQTREAVDAEQITWTSSDKGVAAYQEGRISAAGFGLATVTLSYGGKSVKVSVDTRLKQLQADAAKVTLRAGETFTPTIEATYSDKSKEQVADGIVWTTSNEKVASVNDAGEISAVAKGIATITAKYGKKAVRISITVKTPDSSS</sequence>
<feature type="signal peptide" evidence="9">
    <location>
        <begin position="1"/>
        <end position="26"/>
    </location>
</feature>
<evidence type="ECO:0000313" key="12">
    <source>
        <dbReference type="Proteomes" id="UP001256827"/>
    </source>
</evidence>
<feature type="domain" description="BIG2" evidence="10">
    <location>
        <begin position="423"/>
        <end position="504"/>
    </location>
</feature>
<dbReference type="InterPro" id="IPR015500">
    <property type="entry name" value="Peptidase_S8_subtilisin-rel"/>
</dbReference>
<evidence type="ECO:0000313" key="11">
    <source>
        <dbReference type="EMBL" id="WNC14482.1"/>
    </source>
</evidence>
<dbReference type="InterPro" id="IPR037045">
    <property type="entry name" value="S8pro/Inhibitor_I9_sf"/>
</dbReference>
<dbReference type="InterPro" id="IPR034084">
    <property type="entry name" value="Thermitase-like_dom"/>
</dbReference>
<protein>
    <submittedName>
        <fullName evidence="11">S8 family serine peptidase</fullName>
    </submittedName>
</protein>
<feature type="domain" description="BIG2" evidence="10">
    <location>
        <begin position="506"/>
        <end position="587"/>
    </location>
</feature>
<dbReference type="PANTHER" id="PTHR43806">
    <property type="entry name" value="PEPTIDASE S8"/>
    <property type="match status" value="1"/>
</dbReference>
<dbReference type="InterPro" id="IPR000209">
    <property type="entry name" value="Peptidase_S8/S53_dom"/>
</dbReference>
<proteinExistence type="inferred from homology"/>
<dbReference type="InterPro" id="IPR003343">
    <property type="entry name" value="Big_2"/>
</dbReference>
<dbReference type="CDD" id="cd07484">
    <property type="entry name" value="Peptidases_S8_Thermitase_like"/>
    <property type="match status" value="1"/>
</dbReference>
<name>A0ABY9T2Z1_BREBE</name>
<keyword evidence="12" id="KW-1185">Reference proteome</keyword>
<dbReference type="PROSITE" id="PS00136">
    <property type="entry name" value="SUBTILASE_ASP"/>
    <property type="match status" value="1"/>
</dbReference>
<dbReference type="RefSeq" id="WP_310766620.1">
    <property type="nucleotide sequence ID" value="NZ_CP134050.1"/>
</dbReference>
<dbReference type="InterPro" id="IPR036852">
    <property type="entry name" value="Peptidase_S8/S53_dom_sf"/>
</dbReference>
<gene>
    <name evidence="11" type="ORF">RGB73_28105</name>
</gene>
<dbReference type="Gene3D" id="3.40.50.200">
    <property type="entry name" value="Peptidase S8/S53 domain"/>
    <property type="match status" value="1"/>
</dbReference>
<comment type="subcellular location">
    <subcellularLocation>
        <location evidence="1">Secreted</location>
    </subcellularLocation>
</comment>
<dbReference type="Pfam" id="PF02368">
    <property type="entry name" value="Big_2"/>
    <property type="match status" value="1"/>
</dbReference>
<dbReference type="PROSITE" id="PS00138">
    <property type="entry name" value="SUBTILASE_SER"/>
    <property type="match status" value="1"/>
</dbReference>
<evidence type="ECO:0000256" key="8">
    <source>
        <dbReference type="RuleBase" id="RU003355"/>
    </source>
</evidence>
<feature type="active site" description="Charge relay system" evidence="7">
    <location>
        <position position="355"/>
    </location>
</feature>
<evidence type="ECO:0000256" key="7">
    <source>
        <dbReference type="PROSITE-ProRule" id="PRU01240"/>
    </source>
</evidence>